<name>A0A6B8KJP1_9HYPH</name>
<dbReference type="Pfam" id="PF04891">
    <property type="entry name" value="NifQ"/>
    <property type="match status" value="1"/>
</dbReference>
<accession>A0A6B8KJP1</accession>
<dbReference type="GO" id="GO:0009399">
    <property type="term" value="P:nitrogen fixation"/>
    <property type="evidence" value="ECO:0007669"/>
    <property type="project" value="InterPro"/>
</dbReference>
<feature type="region of interest" description="Disordered" evidence="1">
    <location>
        <begin position="1"/>
        <end position="26"/>
    </location>
</feature>
<dbReference type="GO" id="GO:0030151">
    <property type="term" value="F:molybdenum ion binding"/>
    <property type="evidence" value="ECO:0007669"/>
    <property type="project" value="InterPro"/>
</dbReference>
<dbReference type="KEGG" id="mhey:H2LOC_019875"/>
<dbReference type="AlphaFoldDB" id="A0A6B8KJP1"/>
<dbReference type="OrthoDB" id="192277at2"/>
<evidence type="ECO:0000256" key="1">
    <source>
        <dbReference type="SAM" id="MobiDB-lite"/>
    </source>
</evidence>
<organism evidence="2 3">
    <name type="scientific">Methylocystis heyeri</name>
    <dbReference type="NCBI Taxonomy" id="391905"/>
    <lineage>
        <taxon>Bacteria</taxon>
        <taxon>Pseudomonadati</taxon>
        <taxon>Pseudomonadota</taxon>
        <taxon>Alphaproteobacteria</taxon>
        <taxon>Hyphomicrobiales</taxon>
        <taxon>Methylocystaceae</taxon>
        <taxon>Methylocystis</taxon>
    </lineage>
</organism>
<gene>
    <name evidence="2" type="ORF">H2LOC_019875</name>
</gene>
<dbReference type="InterPro" id="IPR006975">
    <property type="entry name" value="NifQ"/>
</dbReference>
<reference evidence="2 3" key="1">
    <citation type="submission" date="2019-11" db="EMBL/GenBank/DDBJ databases">
        <title>The genome sequence of Methylocystis heyeri.</title>
        <authorList>
            <person name="Oshkin I.Y."/>
            <person name="Miroshnikov K."/>
            <person name="Dedysh S.N."/>
        </authorList>
    </citation>
    <scope>NUCLEOTIDE SEQUENCE [LARGE SCALE GENOMIC DNA]</scope>
    <source>
        <strain evidence="2 3">H2</strain>
    </source>
</reference>
<dbReference type="Proteomes" id="UP000309061">
    <property type="component" value="Chromosome"/>
</dbReference>
<dbReference type="RefSeq" id="WP_136494402.1">
    <property type="nucleotide sequence ID" value="NZ_CP046052.1"/>
</dbReference>
<sequence>MNLTGARITSLEAPQATAGVGASSEDPAPAFAEDDFTRHIFSCLLQIALSDASVKGGTIEDAVGLGADDLEALAITFKPDILPLLNSRRRQPEVAFDEEEEQLLDLFMRFRSDTSRQSNWLAAILTRRCMSPNHLWQDLGLNSRVELGRLMREFFPTLAARNVLNMKWKKFFYRCLCEMEGFSLCASPTCQQCNDYNDCFGEETGLSRLPQKNN</sequence>
<evidence type="ECO:0000313" key="3">
    <source>
        <dbReference type="Proteomes" id="UP000309061"/>
    </source>
</evidence>
<protein>
    <submittedName>
        <fullName evidence="2">Nitrogen fixation protein NifQ</fullName>
    </submittedName>
</protein>
<dbReference type="EMBL" id="CP046052">
    <property type="protein sequence ID" value="QGM47749.1"/>
    <property type="molecule type" value="Genomic_DNA"/>
</dbReference>
<proteinExistence type="predicted"/>
<evidence type="ECO:0000313" key="2">
    <source>
        <dbReference type="EMBL" id="QGM47749.1"/>
    </source>
</evidence>
<keyword evidence="3" id="KW-1185">Reference proteome</keyword>